<dbReference type="PIRSF" id="PIRSF005962">
    <property type="entry name" value="Pept_M20D_amidohydro"/>
    <property type="match status" value="1"/>
</dbReference>
<dbReference type="InterPro" id="IPR006311">
    <property type="entry name" value="TAT_signal"/>
</dbReference>
<dbReference type="EMBL" id="BAABJP010000068">
    <property type="protein sequence ID" value="GAA5175965.1"/>
    <property type="molecule type" value="Genomic_DNA"/>
</dbReference>
<protein>
    <submittedName>
        <fullName evidence="2">M20 family metallopeptidase</fullName>
    </submittedName>
</protein>
<dbReference type="InterPro" id="IPR017439">
    <property type="entry name" value="Amidohydrolase"/>
</dbReference>
<dbReference type="SUPFAM" id="SSF53187">
    <property type="entry name" value="Zn-dependent exopeptidases"/>
    <property type="match status" value="1"/>
</dbReference>
<sequence>MRPIDRRTVLTGIGGAAVGAALTVALRPGQPEPAAPAKVAPPAPVAPGAGPMSGLPLAKDAAALQPDLVRLRRALHRQPEVGLSLPRSQEAVVKALDGLPLEVRTGNAVSSVVGVLRGGAPAPARRSVLLRGDMDALPLAEKNGLDYRSQTADTMHACGHDLHTSMLVGAARLLSAHREKLAGDVVFMFQPGEEGFDGAGKMIAEGVLDAAGQRPVAAYALHVGSTMPLGSFVTRRGPMLSASDTLKVTVHGKGGHGAVPYQANDPIPVASEMVTALQAMVTRQFSVFDPVICTVGLFQAGTKSNVIPDQAHFEATVRTYSTAARDRFIEQVTRLLRGIADSRGMTVDAVFSEDHYDVTVNNAGEAEFLADTVAQLHGAERFAWLPDPLTPSEDFSKVLAQVPGAMAMLGACPPGRDPATAPANHSPLAEFDDAVMADGAAVLAELALRRLVS</sequence>
<proteinExistence type="predicted"/>
<evidence type="ECO:0000313" key="3">
    <source>
        <dbReference type="Proteomes" id="UP001428817"/>
    </source>
</evidence>
<dbReference type="InterPro" id="IPR002933">
    <property type="entry name" value="Peptidase_M20"/>
</dbReference>
<keyword evidence="3" id="KW-1185">Reference proteome</keyword>
<dbReference type="SUPFAM" id="SSF55031">
    <property type="entry name" value="Bacterial exopeptidase dimerisation domain"/>
    <property type="match status" value="1"/>
</dbReference>
<feature type="domain" description="Peptidase M20 dimerisation" evidence="1">
    <location>
        <begin position="245"/>
        <end position="337"/>
    </location>
</feature>
<dbReference type="CDD" id="cd03886">
    <property type="entry name" value="M20_Acy1"/>
    <property type="match status" value="1"/>
</dbReference>
<name>A0ABP9RFF1_9PSEU</name>
<dbReference type="NCBIfam" id="TIGR01891">
    <property type="entry name" value="amidohydrolases"/>
    <property type="match status" value="1"/>
</dbReference>
<evidence type="ECO:0000313" key="2">
    <source>
        <dbReference type="EMBL" id="GAA5175965.1"/>
    </source>
</evidence>
<dbReference type="Gene3D" id="3.30.70.360">
    <property type="match status" value="1"/>
</dbReference>
<organism evidence="2 3">
    <name type="scientific">Pseudonocardia eucalypti</name>
    <dbReference type="NCBI Taxonomy" id="648755"/>
    <lineage>
        <taxon>Bacteria</taxon>
        <taxon>Bacillati</taxon>
        <taxon>Actinomycetota</taxon>
        <taxon>Actinomycetes</taxon>
        <taxon>Pseudonocardiales</taxon>
        <taxon>Pseudonocardiaceae</taxon>
        <taxon>Pseudonocardia</taxon>
    </lineage>
</organism>
<comment type="caution">
    <text evidence="2">The sequence shown here is derived from an EMBL/GenBank/DDBJ whole genome shotgun (WGS) entry which is preliminary data.</text>
</comment>
<dbReference type="Pfam" id="PF07687">
    <property type="entry name" value="M20_dimer"/>
    <property type="match status" value="1"/>
</dbReference>
<evidence type="ECO:0000259" key="1">
    <source>
        <dbReference type="Pfam" id="PF07687"/>
    </source>
</evidence>
<reference evidence="3" key="1">
    <citation type="journal article" date="2019" name="Int. J. Syst. Evol. Microbiol.">
        <title>The Global Catalogue of Microorganisms (GCM) 10K type strain sequencing project: providing services to taxonomists for standard genome sequencing and annotation.</title>
        <authorList>
            <consortium name="The Broad Institute Genomics Platform"/>
            <consortium name="The Broad Institute Genome Sequencing Center for Infectious Disease"/>
            <person name="Wu L."/>
            <person name="Ma J."/>
        </authorList>
    </citation>
    <scope>NUCLEOTIDE SEQUENCE [LARGE SCALE GENOMIC DNA]</scope>
    <source>
        <strain evidence="3">JCM 18303</strain>
    </source>
</reference>
<dbReference type="PANTHER" id="PTHR11014">
    <property type="entry name" value="PEPTIDASE M20 FAMILY MEMBER"/>
    <property type="match status" value="1"/>
</dbReference>
<dbReference type="Gene3D" id="3.40.630.10">
    <property type="entry name" value="Zn peptidases"/>
    <property type="match status" value="1"/>
</dbReference>
<dbReference type="PROSITE" id="PS51318">
    <property type="entry name" value="TAT"/>
    <property type="match status" value="1"/>
</dbReference>
<dbReference type="InterPro" id="IPR011650">
    <property type="entry name" value="Peptidase_M20_dimer"/>
</dbReference>
<dbReference type="InterPro" id="IPR036264">
    <property type="entry name" value="Bact_exopeptidase_dim_dom"/>
</dbReference>
<dbReference type="Proteomes" id="UP001428817">
    <property type="component" value="Unassembled WGS sequence"/>
</dbReference>
<dbReference type="PANTHER" id="PTHR11014:SF63">
    <property type="entry name" value="METALLOPEPTIDASE, PUTATIVE (AFU_ORTHOLOGUE AFUA_6G09600)-RELATED"/>
    <property type="match status" value="1"/>
</dbReference>
<accession>A0ABP9RFF1</accession>
<gene>
    <name evidence="2" type="ORF">GCM10023321_83120</name>
</gene>
<dbReference type="Pfam" id="PF01546">
    <property type="entry name" value="Peptidase_M20"/>
    <property type="match status" value="1"/>
</dbReference>